<dbReference type="AlphaFoldDB" id="B9XD07"/>
<sequence>MSLLVPKRVSLSSQVADILRDGMMSGIWTEWLPGERLLCERLKVSRPTLRAALEKLEKEGWLRVDSTRCRRILRPALAGKQVTNVVGLLTPLPLYAVPPLTLFWIDELRDHLTEAGYRLEIHYGERFYRENPKKSLAGLVQQTRAAGWVLWLSSARMQRWFSEQKVPCLLMGSSHHGISLPSLDLDQRAVCRHAVSQFYARGHQRIAFIIHTGGFAGDLESVEGVHEAHTQFAPAAPAPEIVWHDSSPEGIVHRLDALFASSRPPTAFLVARSAAALTVVGYLLKRGLRFPKDALLISRDHDPFLEYMVPTVARYALNPRHYAKVASRMVIQLASGMPLLQKEIRLTPELVKGETFS</sequence>
<dbReference type="InterPro" id="IPR036388">
    <property type="entry name" value="WH-like_DNA-bd_sf"/>
</dbReference>
<dbReference type="PANTHER" id="PTHR30146:SF109">
    <property type="entry name" value="HTH-TYPE TRANSCRIPTIONAL REGULATOR GALS"/>
    <property type="match status" value="1"/>
</dbReference>
<dbReference type="InterPro" id="IPR036390">
    <property type="entry name" value="WH_DNA-bd_sf"/>
</dbReference>
<comment type="caution">
    <text evidence="5">The sequence shown here is derived from an EMBL/GenBank/DDBJ whole genome shotgun (WGS) entry which is preliminary data.</text>
</comment>
<dbReference type="EMBL" id="ABOX02000005">
    <property type="protein sequence ID" value="EEF62353.1"/>
    <property type="molecule type" value="Genomic_DNA"/>
</dbReference>
<dbReference type="Proteomes" id="UP000003688">
    <property type="component" value="Unassembled WGS sequence"/>
</dbReference>
<dbReference type="RefSeq" id="WP_007413705.1">
    <property type="nucleotide sequence ID" value="NZ_ABOX02000005.1"/>
</dbReference>
<dbReference type="InterPro" id="IPR028082">
    <property type="entry name" value="Peripla_BP_I"/>
</dbReference>
<keyword evidence="6" id="KW-1185">Reference proteome</keyword>
<reference evidence="5 6" key="1">
    <citation type="journal article" date="2011" name="J. Bacteriol.">
        <title>Genome sequence of 'Pedosphaera parvula' Ellin514, an aerobic Verrucomicrobial isolate from pasture soil.</title>
        <authorList>
            <person name="Kant R."/>
            <person name="van Passel M.W."/>
            <person name="Sangwan P."/>
            <person name="Palva A."/>
            <person name="Lucas S."/>
            <person name="Copeland A."/>
            <person name="Lapidus A."/>
            <person name="Glavina Del Rio T."/>
            <person name="Dalin E."/>
            <person name="Tice H."/>
            <person name="Bruce D."/>
            <person name="Goodwin L."/>
            <person name="Pitluck S."/>
            <person name="Chertkov O."/>
            <person name="Larimer F.W."/>
            <person name="Land M.L."/>
            <person name="Hauser L."/>
            <person name="Brettin T.S."/>
            <person name="Detter J.C."/>
            <person name="Han S."/>
            <person name="de Vos W.M."/>
            <person name="Janssen P.H."/>
            <person name="Smidt H."/>
        </authorList>
    </citation>
    <scope>NUCLEOTIDE SEQUENCE [LARGE SCALE GENOMIC DNA]</scope>
    <source>
        <strain evidence="5 6">Ellin514</strain>
    </source>
</reference>
<evidence type="ECO:0000259" key="4">
    <source>
        <dbReference type="SMART" id="SM00345"/>
    </source>
</evidence>
<dbReference type="SMART" id="SM00345">
    <property type="entry name" value="HTH_GNTR"/>
    <property type="match status" value="1"/>
</dbReference>
<organism evidence="5 6">
    <name type="scientific">Pedosphaera parvula (strain Ellin514)</name>
    <dbReference type="NCBI Taxonomy" id="320771"/>
    <lineage>
        <taxon>Bacteria</taxon>
        <taxon>Pseudomonadati</taxon>
        <taxon>Verrucomicrobiota</taxon>
        <taxon>Pedosphaerae</taxon>
        <taxon>Pedosphaerales</taxon>
        <taxon>Pedosphaeraceae</taxon>
        <taxon>Pedosphaera</taxon>
    </lineage>
</organism>
<dbReference type="Pfam" id="PF00392">
    <property type="entry name" value="GntR"/>
    <property type="match status" value="1"/>
</dbReference>
<feature type="domain" description="HTH gntR-type" evidence="4">
    <location>
        <begin position="15"/>
        <end position="72"/>
    </location>
</feature>
<keyword evidence="1" id="KW-0805">Transcription regulation</keyword>
<dbReference type="CDD" id="cd06267">
    <property type="entry name" value="PBP1_LacI_sugar_binding-like"/>
    <property type="match status" value="1"/>
</dbReference>
<evidence type="ECO:0000313" key="6">
    <source>
        <dbReference type="Proteomes" id="UP000003688"/>
    </source>
</evidence>
<name>B9XD07_PEDPL</name>
<evidence type="ECO:0000256" key="1">
    <source>
        <dbReference type="ARBA" id="ARBA00023015"/>
    </source>
</evidence>
<dbReference type="InterPro" id="IPR046335">
    <property type="entry name" value="LacI/GalR-like_sensor"/>
</dbReference>
<gene>
    <name evidence="5" type="ORF">Cflav_PD4988</name>
</gene>
<dbReference type="PRINTS" id="PR00035">
    <property type="entry name" value="HTHGNTR"/>
</dbReference>
<evidence type="ECO:0000256" key="3">
    <source>
        <dbReference type="ARBA" id="ARBA00023163"/>
    </source>
</evidence>
<dbReference type="Gene3D" id="1.10.10.10">
    <property type="entry name" value="Winged helix-like DNA-binding domain superfamily/Winged helix DNA-binding domain"/>
    <property type="match status" value="1"/>
</dbReference>
<dbReference type="SUPFAM" id="SSF46785">
    <property type="entry name" value="Winged helix' DNA-binding domain"/>
    <property type="match status" value="1"/>
</dbReference>
<dbReference type="SUPFAM" id="SSF53822">
    <property type="entry name" value="Periplasmic binding protein-like I"/>
    <property type="match status" value="1"/>
</dbReference>
<dbReference type="Gene3D" id="3.40.50.2300">
    <property type="match status" value="2"/>
</dbReference>
<dbReference type="InterPro" id="IPR000524">
    <property type="entry name" value="Tscrpt_reg_HTH_GntR"/>
</dbReference>
<dbReference type="STRING" id="320771.Cflav_PD4988"/>
<accession>B9XD07</accession>
<dbReference type="OrthoDB" id="180305at2"/>
<evidence type="ECO:0000256" key="2">
    <source>
        <dbReference type="ARBA" id="ARBA00023125"/>
    </source>
</evidence>
<protein>
    <submittedName>
        <fullName evidence="5">Regulatory protein GntR HTH</fullName>
    </submittedName>
</protein>
<dbReference type="GO" id="GO:0003700">
    <property type="term" value="F:DNA-binding transcription factor activity"/>
    <property type="evidence" value="ECO:0007669"/>
    <property type="project" value="InterPro"/>
</dbReference>
<evidence type="ECO:0000313" key="5">
    <source>
        <dbReference type="EMBL" id="EEF62353.1"/>
    </source>
</evidence>
<keyword evidence="3" id="KW-0804">Transcription</keyword>
<dbReference type="PANTHER" id="PTHR30146">
    <property type="entry name" value="LACI-RELATED TRANSCRIPTIONAL REPRESSOR"/>
    <property type="match status" value="1"/>
</dbReference>
<dbReference type="Pfam" id="PF13377">
    <property type="entry name" value="Peripla_BP_3"/>
    <property type="match status" value="1"/>
</dbReference>
<proteinExistence type="predicted"/>
<dbReference type="GO" id="GO:0000976">
    <property type="term" value="F:transcription cis-regulatory region binding"/>
    <property type="evidence" value="ECO:0007669"/>
    <property type="project" value="TreeGrafter"/>
</dbReference>
<keyword evidence="2" id="KW-0238">DNA-binding</keyword>